<reference evidence="3" key="1">
    <citation type="submission" date="2020-05" db="EMBL/GenBank/DDBJ databases">
        <title>Fertoebacter nigrum gen. nov., sp. nov., a new member of the family Rhodobacteraceae.</title>
        <authorList>
            <person name="Szuroczki S."/>
            <person name="Abbaszade G."/>
            <person name="Buni D."/>
            <person name="Schumann P."/>
            <person name="Toth E."/>
        </authorList>
    </citation>
    <scope>NUCLEOTIDE SEQUENCE</scope>
    <source>
        <strain evidence="3">RG-N-1a</strain>
    </source>
</reference>
<comment type="caution">
    <text evidence="3">The sequence shown here is derived from an EMBL/GenBank/DDBJ whole genome shotgun (WGS) entry which is preliminary data.</text>
</comment>
<evidence type="ECO:0000256" key="1">
    <source>
        <dbReference type="SAM" id="Coils"/>
    </source>
</evidence>
<dbReference type="InterPro" id="IPR052894">
    <property type="entry name" value="AsmA-related"/>
</dbReference>
<feature type="domain" description="AsmA" evidence="2">
    <location>
        <begin position="12"/>
        <end position="196"/>
    </location>
</feature>
<name>A0A8X8GXA0_9RHOB</name>
<dbReference type="AlphaFoldDB" id="A0A8X8GXA0"/>
<sequence length="660" mass="66789">MRWIFRLIGVVFGLLALVVVGVLLIPGERVAVLAADQFQKTTGRALTLEGGVSPSFWPQLGVKTGPVTIANADWSDEGPMLQARALTIGIDMAALIAGEVKITRIEAESPQILLEMGADGLGNWELPTAEAAEAAQTPGAGTPFTLDRGVITDGTVTYIDHAAGSRVTLTALAVEAAIPAFDGPADVTLAAVMNGQAFTAAGRIGAFAPFLEGRVVPVDLNLGTGGATVSFAGRFGTAPMAAEGRVDAALGDLAAVMALAGQAPPGLPLGLGRDNVAVEGDVTLTAAGSVHLRGGTVSLDGNRLTGDADLTTAGERPKLSAQIAAGALDLSAMGAGGSGGGDASNTGWSRDPIDASALGTMDAAVALSADSVDLGVAQLGRSRILATVDRARAVFDLREIAAYGGTVSGQLVANGRGGLSVGGDLAVAGLAMQPLLADMAGYDRLIGAGDLRVKFLGVGNSMDAIMNSLSGGGSLSFGKGEIRGLDLVGMLRTLDAGYVGEGASTIFDRITASFTLKDGVLANDDLVFAAPLLTATGSGRVGIGAQTLDYRIVPTALAGADGSGGVKVPVLISGSWAAPRFKLDLQSILDEQLAEERAKLEAQARAKAKELEAEAKARLAQKAQEELGIVAGEGESLEDAARRRLEEEAANALGRLLGGN</sequence>
<organism evidence="3 4">
    <name type="scientific">Fertoeibacter niger</name>
    <dbReference type="NCBI Taxonomy" id="2656921"/>
    <lineage>
        <taxon>Bacteria</taxon>
        <taxon>Pseudomonadati</taxon>
        <taxon>Pseudomonadota</taxon>
        <taxon>Alphaproteobacteria</taxon>
        <taxon>Rhodobacterales</taxon>
        <taxon>Paracoccaceae</taxon>
        <taxon>Fertoeibacter</taxon>
    </lineage>
</organism>
<protein>
    <submittedName>
        <fullName evidence="3">AsmA family protein</fullName>
    </submittedName>
</protein>
<accession>A0A8X8GXA0</accession>
<dbReference type="GO" id="GO:0090313">
    <property type="term" value="P:regulation of protein targeting to membrane"/>
    <property type="evidence" value="ECO:0007669"/>
    <property type="project" value="TreeGrafter"/>
</dbReference>
<dbReference type="EMBL" id="WHUT02000011">
    <property type="protein sequence ID" value="NUB46044.1"/>
    <property type="molecule type" value="Genomic_DNA"/>
</dbReference>
<dbReference type="Pfam" id="PF05170">
    <property type="entry name" value="AsmA"/>
    <property type="match status" value="2"/>
</dbReference>
<dbReference type="InterPro" id="IPR007844">
    <property type="entry name" value="AsmA"/>
</dbReference>
<proteinExistence type="predicted"/>
<evidence type="ECO:0000259" key="2">
    <source>
        <dbReference type="Pfam" id="PF05170"/>
    </source>
</evidence>
<gene>
    <name evidence="3" type="ORF">GEU84_016720</name>
</gene>
<dbReference type="GO" id="GO:0005886">
    <property type="term" value="C:plasma membrane"/>
    <property type="evidence" value="ECO:0007669"/>
    <property type="project" value="TreeGrafter"/>
</dbReference>
<dbReference type="RefSeq" id="WP_152828205.1">
    <property type="nucleotide sequence ID" value="NZ_WHUT02000011.1"/>
</dbReference>
<evidence type="ECO:0000313" key="4">
    <source>
        <dbReference type="Proteomes" id="UP000484076"/>
    </source>
</evidence>
<dbReference type="PANTHER" id="PTHR30441:SF4">
    <property type="entry name" value="PROTEIN ASMA"/>
    <property type="match status" value="1"/>
</dbReference>
<dbReference type="Proteomes" id="UP000484076">
    <property type="component" value="Unassembled WGS sequence"/>
</dbReference>
<dbReference type="PANTHER" id="PTHR30441">
    <property type="entry name" value="DUF748 DOMAIN-CONTAINING PROTEIN"/>
    <property type="match status" value="1"/>
</dbReference>
<evidence type="ECO:0000313" key="3">
    <source>
        <dbReference type="EMBL" id="NUB46044.1"/>
    </source>
</evidence>
<keyword evidence="1" id="KW-0175">Coiled coil</keyword>
<feature type="domain" description="AsmA" evidence="2">
    <location>
        <begin position="299"/>
        <end position="525"/>
    </location>
</feature>
<keyword evidence="4" id="KW-1185">Reference proteome</keyword>
<feature type="coiled-coil region" evidence="1">
    <location>
        <begin position="590"/>
        <end position="626"/>
    </location>
</feature>